<keyword evidence="5" id="KW-0297">G-protein coupled receptor</keyword>
<keyword evidence="4 10" id="KW-1133">Transmembrane helix</keyword>
<keyword evidence="13" id="KW-1185">Reference proteome</keyword>
<evidence type="ECO:0000256" key="4">
    <source>
        <dbReference type="ARBA" id="ARBA00022989"/>
    </source>
</evidence>
<dbReference type="GO" id="GO:0007214">
    <property type="term" value="P:gamma-aminobutyric acid signaling pathway"/>
    <property type="evidence" value="ECO:0007669"/>
    <property type="project" value="TreeGrafter"/>
</dbReference>
<accession>A0A9N9RJE4</accession>
<organism evidence="12 13">
    <name type="scientific">Chironomus riparius</name>
    <dbReference type="NCBI Taxonomy" id="315576"/>
    <lineage>
        <taxon>Eukaryota</taxon>
        <taxon>Metazoa</taxon>
        <taxon>Ecdysozoa</taxon>
        <taxon>Arthropoda</taxon>
        <taxon>Hexapoda</taxon>
        <taxon>Insecta</taxon>
        <taxon>Pterygota</taxon>
        <taxon>Neoptera</taxon>
        <taxon>Endopterygota</taxon>
        <taxon>Diptera</taxon>
        <taxon>Nematocera</taxon>
        <taxon>Chironomoidea</taxon>
        <taxon>Chironomidae</taxon>
        <taxon>Chironominae</taxon>
        <taxon>Chironomus</taxon>
    </lineage>
</organism>
<keyword evidence="2" id="KW-1003">Cell membrane</keyword>
<keyword evidence="3 10" id="KW-0812">Transmembrane</keyword>
<dbReference type="CDD" id="cd15047">
    <property type="entry name" value="7tmC_GABA-B-like"/>
    <property type="match status" value="1"/>
</dbReference>
<dbReference type="PANTHER" id="PTHR10519">
    <property type="entry name" value="GABA-B RECEPTOR"/>
    <property type="match status" value="1"/>
</dbReference>
<dbReference type="InterPro" id="IPR002455">
    <property type="entry name" value="GPCR3_GABA-B"/>
</dbReference>
<evidence type="ECO:0000313" key="13">
    <source>
        <dbReference type="Proteomes" id="UP001153620"/>
    </source>
</evidence>
<evidence type="ECO:0000256" key="1">
    <source>
        <dbReference type="ARBA" id="ARBA00004651"/>
    </source>
</evidence>
<dbReference type="PROSITE" id="PS00981">
    <property type="entry name" value="G_PROTEIN_RECEP_F3_3"/>
    <property type="match status" value="1"/>
</dbReference>
<name>A0A9N9RJE4_9DIPT</name>
<evidence type="ECO:0000256" key="5">
    <source>
        <dbReference type="ARBA" id="ARBA00023040"/>
    </source>
</evidence>
<dbReference type="Pfam" id="PF00003">
    <property type="entry name" value="7tm_3"/>
    <property type="match status" value="1"/>
</dbReference>
<comment type="subcellular location">
    <subcellularLocation>
        <location evidence="1">Cell membrane</location>
        <topology evidence="1">Multi-pass membrane protein</topology>
    </subcellularLocation>
</comment>
<evidence type="ECO:0000259" key="11">
    <source>
        <dbReference type="PROSITE" id="PS50259"/>
    </source>
</evidence>
<evidence type="ECO:0000256" key="6">
    <source>
        <dbReference type="ARBA" id="ARBA00023136"/>
    </source>
</evidence>
<keyword evidence="6 10" id="KW-0472">Membrane</keyword>
<dbReference type="GO" id="GO:0038039">
    <property type="term" value="C:G protein-coupled receptor heterodimeric complex"/>
    <property type="evidence" value="ECO:0007669"/>
    <property type="project" value="TreeGrafter"/>
</dbReference>
<proteinExistence type="predicted"/>
<dbReference type="Proteomes" id="UP001153620">
    <property type="component" value="Chromosome 1"/>
</dbReference>
<reference evidence="12" key="2">
    <citation type="submission" date="2022-10" db="EMBL/GenBank/DDBJ databases">
        <authorList>
            <consortium name="ENA_rothamsted_submissions"/>
            <consortium name="culmorum"/>
            <person name="King R."/>
        </authorList>
    </citation>
    <scope>NUCLEOTIDE SEQUENCE</scope>
</reference>
<feature type="transmembrane region" description="Helical" evidence="10">
    <location>
        <begin position="125"/>
        <end position="147"/>
    </location>
</feature>
<dbReference type="OrthoDB" id="411630at2759"/>
<evidence type="ECO:0000256" key="3">
    <source>
        <dbReference type="ARBA" id="ARBA00022692"/>
    </source>
</evidence>
<evidence type="ECO:0000256" key="9">
    <source>
        <dbReference type="ARBA" id="ARBA00023224"/>
    </source>
</evidence>
<evidence type="ECO:0000256" key="2">
    <source>
        <dbReference type="ARBA" id="ARBA00022475"/>
    </source>
</evidence>
<evidence type="ECO:0000256" key="7">
    <source>
        <dbReference type="ARBA" id="ARBA00023170"/>
    </source>
</evidence>
<feature type="transmembrane region" description="Helical" evidence="10">
    <location>
        <begin position="31"/>
        <end position="52"/>
    </location>
</feature>
<keyword evidence="8" id="KW-0325">Glycoprotein</keyword>
<feature type="transmembrane region" description="Helical" evidence="10">
    <location>
        <begin position="90"/>
        <end position="110"/>
    </location>
</feature>
<feature type="domain" description="G-protein coupled receptors family 3 profile" evidence="11">
    <location>
        <begin position="1"/>
        <end position="178"/>
    </location>
</feature>
<dbReference type="InterPro" id="IPR017978">
    <property type="entry name" value="GPCR_3_C"/>
</dbReference>
<evidence type="ECO:0000256" key="10">
    <source>
        <dbReference type="SAM" id="Phobius"/>
    </source>
</evidence>
<feature type="transmembrane region" description="Helical" evidence="10">
    <location>
        <begin position="153"/>
        <end position="175"/>
    </location>
</feature>
<dbReference type="PRINTS" id="PR01176">
    <property type="entry name" value="GABABRECEPTR"/>
</dbReference>
<dbReference type="PROSITE" id="PS50259">
    <property type="entry name" value="G_PROTEIN_RECEP_F3_4"/>
    <property type="match status" value="1"/>
</dbReference>
<protein>
    <recommendedName>
        <fullName evidence="11">G-protein coupled receptors family 3 profile domain-containing protein</fullName>
    </recommendedName>
</protein>
<sequence>MFAKTYRVHRIFTHSWGGIFCKDKMLKDTKLISMVCCLLLVDALVVTFWTLLDPMERNLKNLTIEISHTDRSVVYQPQVEVCQSLHTKTWLGFLYAYKGLLLAVGVYMAWETRHVKIPALNDSKYIGFSVYGAVITSVSVVVLANLLSEQVTLAFIIITSIILTSTTATLCLVFLPKMNDIFNKEIQVDPVIHSMGLKLEYNTRRFATDDKRELQYRVEVQNRVYRKEMATLDAEIAKLEKMLENRSSSTSSSQVSMIPHIKPEIVIDESSADISTGKTQRPSISGTLPLLLLSVLPPVIPRASWPNTEHMQIPMRRSVCFSSQPQMRNDDTNGIQMPAIDLLNLRLTQQQNASERSGILNRIRNLFGGSRAPSRKTSTASLAPSHIANALKSHMSMLTGLLPSTSSSCHVLNTPNLPEREILRRQSFAHSGNAINSTNIEIVEPELIKSRNRRKSMAFTISAHIENAPNLEIDELEENEHTEPRVNFILPARRRSSIIHQYSQPTLRERVKGSPRFPHRIVPTSSLNALEDSFTSNSKMCTNSNEHISPAKWKSMEEESLHMISNKTLAVHLQNLDKISIINDGNKFENIESIDEEIIHSPNLNSDDIYEVM</sequence>
<keyword evidence="9" id="KW-0807">Transducer</keyword>
<dbReference type="GO" id="GO:0004965">
    <property type="term" value="F:G protein-coupled GABA receptor activity"/>
    <property type="evidence" value="ECO:0007669"/>
    <property type="project" value="InterPro"/>
</dbReference>
<evidence type="ECO:0000256" key="8">
    <source>
        <dbReference type="ARBA" id="ARBA00023180"/>
    </source>
</evidence>
<gene>
    <name evidence="12" type="ORF">CHIRRI_LOCUS829</name>
</gene>
<dbReference type="InterPro" id="IPR017979">
    <property type="entry name" value="GPCR_3_CS"/>
</dbReference>
<reference evidence="12" key="1">
    <citation type="submission" date="2022-01" db="EMBL/GenBank/DDBJ databases">
        <authorList>
            <person name="King R."/>
        </authorList>
    </citation>
    <scope>NUCLEOTIDE SEQUENCE</scope>
</reference>
<dbReference type="PANTHER" id="PTHR10519:SF46">
    <property type="entry name" value="METABOTROPIC GABA-B RECEPTOR SUBTYPE 3, ISOFORM A"/>
    <property type="match status" value="1"/>
</dbReference>
<dbReference type="AlphaFoldDB" id="A0A9N9RJE4"/>
<keyword evidence="7" id="KW-0675">Receptor</keyword>
<evidence type="ECO:0000313" key="12">
    <source>
        <dbReference type="EMBL" id="CAG9797843.1"/>
    </source>
</evidence>
<dbReference type="EMBL" id="OU895877">
    <property type="protein sequence ID" value="CAG9797843.1"/>
    <property type="molecule type" value="Genomic_DNA"/>
</dbReference>